<keyword evidence="3" id="KW-1185">Reference proteome</keyword>
<evidence type="ECO:0000259" key="1">
    <source>
        <dbReference type="PROSITE" id="PS50022"/>
    </source>
</evidence>
<organism evidence="2 3">
    <name type="scientific">Mariniphaga sediminis</name>
    <dbReference type="NCBI Taxonomy" id="1628158"/>
    <lineage>
        <taxon>Bacteria</taxon>
        <taxon>Pseudomonadati</taxon>
        <taxon>Bacteroidota</taxon>
        <taxon>Bacteroidia</taxon>
        <taxon>Marinilabiliales</taxon>
        <taxon>Prolixibacteraceae</taxon>
        <taxon>Mariniphaga</taxon>
    </lineage>
</organism>
<dbReference type="NCBIfam" id="TIGR04183">
    <property type="entry name" value="Por_Secre_tail"/>
    <property type="match status" value="1"/>
</dbReference>
<accession>A0A399CU01</accession>
<dbReference type="PROSITE" id="PS50022">
    <property type="entry name" value="FA58C_3"/>
    <property type="match status" value="1"/>
</dbReference>
<reference evidence="2 3" key="1">
    <citation type="journal article" date="2015" name="Int. J. Syst. Evol. Microbiol.">
        <title>Mariniphaga sediminis sp. nov., isolated from coastal sediment.</title>
        <authorList>
            <person name="Wang F.Q."/>
            <person name="Shen Q.Y."/>
            <person name="Chen G.J."/>
            <person name="Du Z.J."/>
        </authorList>
    </citation>
    <scope>NUCLEOTIDE SEQUENCE [LARGE SCALE GENOMIC DNA]</scope>
    <source>
        <strain evidence="2 3">SY21</strain>
    </source>
</reference>
<dbReference type="OrthoDB" id="1062769at2"/>
<dbReference type="RefSeq" id="WP_119352239.1">
    <property type="nucleotide sequence ID" value="NZ_QWET01000034.1"/>
</dbReference>
<dbReference type="InterPro" id="IPR008979">
    <property type="entry name" value="Galactose-bd-like_sf"/>
</dbReference>
<dbReference type="InterPro" id="IPR025965">
    <property type="entry name" value="FlgD/Vpr_Ig-like"/>
</dbReference>
<comment type="caution">
    <text evidence="2">The sequence shown here is derived from an EMBL/GenBank/DDBJ whole genome shotgun (WGS) entry which is preliminary data.</text>
</comment>
<protein>
    <submittedName>
        <fullName evidence="2">T9SS C-terminal target domain-containing protein</fullName>
    </submittedName>
</protein>
<dbReference type="Gene3D" id="2.60.120.260">
    <property type="entry name" value="Galactose-binding domain-like"/>
    <property type="match status" value="1"/>
</dbReference>
<dbReference type="Gene3D" id="2.60.40.4070">
    <property type="match status" value="1"/>
</dbReference>
<feature type="domain" description="F5/8 type C" evidence="1">
    <location>
        <begin position="1"/>
        <end position="93"/>
    </location>
</feature>
<dbReference type="SUPFAM" id="SSF49785">
    <property type="entry name" value="Galactose-binding domain-like"/>
    <property type="match status" value="1"/>
</dbReference>
<dbReference type="InterPro" id="IPR026444">
    <property type="entry name" value="Secre_tail"/>
</dbReference>
<dbReference type="Proteomes" id="UP000266441">
    <property type="component" value="Unassembled WGS sequence"/>
</dbReference>
<dbReference type="EMBL" id="QWET01000034">
    <property type="protein sequence ID" value="RIH62843.1"/>
    <property type="molecule type" value="Genomic_DNA"/>
</dbReference>
<sequence>VEVDLGKDYLLSKTELVCHLDRAYQFKVEVKTDGDTTYTQVVDRLNNTQPGTATNPIADTFSEPGRYVRLTVTGAAVYTGTWVSLHEFRVFGTASVDSVVTSLSPEATIIQGSFYTGNHPNPFNASTNIRFVLPEEGNVAVKIYNIRGEAIKEVTKATYSAGPHTIVWNACDGYGNKVPSGIYFYRIVYNNQVKTNKMILMKRL</sequence>
<name>A0A399CU01_9BACT</name>
<dbReference type="AlphaFoldDB" id="A0A399CU01"/>
<dbReference type="Pfam" id="PF22633">
    <property type="entry name" value="F5_F8_type_C_2"/>
    <property type="match status" value="1"/>
</dbReference>
<evidence type="ECO:0000313" key="2">
    <source>
        <dbReference type="EMBL" id="RIH62843.1"/>
    </source>
</evidence>
<dbReference type="InterPro" id="IPR000421">
    <property type="entry name" value="FA58C"/>
</dbReference>
<feature type="non-terminal residue" evidence="2">
    <location>
        <position position="1"/>
    </location>
</feature>
<gene>
    <name evidence="2" type="ORF">D1164_22900</name>
</gene>
<dbReference type="Pfam" id="PF13860">
    <property type="entry name" value="FlgD_ig"/>
    <property type="match status" value="1"/>
</dbReference>
<evidence type="ECO:0000313" key="3">
    <source>
        <dbReference type="Proteomes" id="UP000266441"/>
    </source>
</evidence>
<proteinExistence type="predicted"/>